<proteinExistence type="predicted"/>
<dbReference type="InterPro" id="IPR049862">
    <property type="entry name" value="AzuC"/>
</dbReference>
<reference evidence="1 2" key="1">
    <citation type="submission" date="2019-12" db="EMBL/GenBank/DDBJ databases">
        <authorList>
            <person name="Lee S.D."/>
        </authorList>
    </citation>
    <scope>NUCLEOTIDE SEQUENCE [LARGE SCALE GENOMIC DNA]</scope>
    <source>
        <strain evidence="1 2">SAP-6</strain>
    </source>
</reference>
<reference evidence="1 2" key="2">
    <citation type="submission" date="2020-02" db="EMBL/GenBank/DDBJ databases">
        <title>The new genus of Enterobacteriales.</title>
        <authorList>
            <person name="Kim I.S."/>
        </authorList>
    </citation>
    <scope>NUCLEOTIDE SEQUENCE [LARGE SCALE GENOMIC DNA]</scope>
    <source>
        <strain evidence="1 2">SAP-6</strain>
    </source>
</reference>
<dbReference type="Proteomes" id="UP000461443">
    <property type="component" value="Unassembled WGS sequence"/>
</dbReference>
<dbReference type="AlphaFoldDB" id="A0A845SIG2"/>
<comment type="caution">
    <text evidence="1">The sequence shown here is derived from an EMBL/GenBank/DDBJ whole genome shotgun (WGS) entry which is preliminary data.</text>
</comment>
<dbReference type="NCBIfam" id="NF033642">
    <property type="entry name" value="stress_AzuC"/>
    <property type="match status" value="1"/>
</dbReference>
<evidence type="ECO:0000313" key="2">
    <source>
        <dbReference type="Proteomes" id="UP000461443"/>
    </source>
</evidence>
<sequence length="27" mass="3188">MKFRKFLKKILLSYVNTVKDVPPGAMY</sequence>
<dbReference type="EMBL" id="WUBS01000015">
    <property type="protein sequence ID" value="NDL64943.1"/>
    <property type="molecule type" value="Genomic_DNA"/>
</dbReference>
<accession>A0A845SIG2</accession>
<name>A0A845SIG2_9GAMM</name>
<protein>
    <submittedName>
        <fullName evidence="1">Stress response protein AzuC</fullName>
    </submittedName>
</protein>
<evidence type="ECO:0000313" key="1">
    <source>
        <dbReference type="EMBL" id="NDL64943.1"/>
    </source>
</evidence>
<gene>
    <name evidence="1" type="primary">azuC</name>
    <name evidence="1" type="ORF">GRH90_19610</name>
</gene>
<organism evidence="1 2">
    <name type="scientific">Acerihabitans arboris</name>
    <dbReference type="NCBI Taxonomy" id="2691583"/>
    <lineage>
        <taxon>Bacteria</taxon>
        <taxon>Pseudomonadati</taxon>
        <taxon>Pseudomonadota</taxon>
        <taxon>Gammaproteobacteria</taxon>
        <taxon>Enterobacterales</taxon>
        <taxon>Pectobacteriaceae</taxon>
        <taxon>Acerihabitans</taxon>
    </lineage>
</organism>
<keyword evidence="2" id="KW-1185">Reference proteome</keyword>
<dbReference type="RefSeq" id="WP_162367771.1">
    <property type="nucleotide sequence ID" value="NZ_WUBS01000015.1"/>
</dbReference>